<dbReference type="Proteomes" id="UP000248961">
    <property type="component" value="Unassembled WGS sequence"/>
</dbReference>
<dbReference type="VEuPathDB" id="FungiDB:BO97DRAFT_5577"/>
<reference evidence="2 3" key="1">
    <citation type="submission" date="2018-02" db="EMBL/GenBank/DDBJ databases">
        <title>The genomes of Aspergillus section Nigri reveals drivers in fungal speciation.</title>
        <authorList>
            <consortium name="DOE Joint Genome Institute"/>
            <person name="Vesth T.C."/>
            <person name="Nybo J."/>
            <person name="Theobald S."/>
            <person name="Brandl J."/>
            <person name="Frisvad J.C."/>
            <person name="Nielsen K.F."/>
            <person name="Lyhne E.K."/>
            <person name="Kogle M.E."/>
            <person name="Kuo A."/>
            <person name="Riley R."/>
            <person name="Clum A."/>
            <person name="Nolan M."/>
            <person name="Lipzen A."/>
            <person name="Salamov A."/>
            <person name="Henrissat B."/>
            <person name="Wiebenga A."/>
            <person name="De vries R.P."/>
            <person name="Grigoriev I.V."/>
            <person name="Mortensen U.H."/>
            <person name="Andersen M.R."/>
            <person name="Baker S.E."/>
        </authorList>
    </citation>
    <scope>NUCLEOTIDE SEQUENCE [LARGE SCALE GENOMIC DNA]</scope>
    <source>
        <strain evidence="2 3">CBS 101889</strain>
    </source>
</reference>
<gene>
    <name evidence="2" type="ORF">BO97DRAFT_5577</name>
</gene>
<dbReference type="GeneID" id="37205191"/>
<evidence type="ECO:0000313" key="3">
    <source>
        <dbReference type="Proteomes" id="UP000248961"/>
    </source>
</evidence>
<evidence type="ECO:0000256" key="1">
    <source>
        <dbReference type="SAM" id="MobiDB-lite"/>
    </source>
</evidence>
<feature type="region of interest" description="Disordered" evidence="1">
    <location>
        <begin position="85"/>
        <end position="111"/>
    </location>
</feature>
<name>A0A395IGQ4_ASPHC</name>
<dbReference type="EMBL" id="KZ824267">
    <property type="protein sequence ID" value="RAL17374.1"/>
    <property type="molecule type" value="Genomic_DNA"/>
</dbReference>
<accession>A0A395IGQ4</accession>
<keyword evidence="3" id="KW-1185">Reference proteome</keyword>
<organism evidence="2 3">
    <name type="scientific">Aspergillus homomorphus (strain CBS 101889)</name>
    <dbReference type="NCBI Taxonomy" id="1450537"/>
    <lineage>
        <taxon>Eukaryota</taxon>
        <taxon>Fungi</taxon>
        <taxon>Dikarya</taxon>
        <taxon>Ascomycota</taxon>
        <taxon>Pezizomycotina</taxon>
        <taxon>Eurotiomycetes</taxon>
        <taxon>Eurotiomycetidae</taxon>
        <taxon>Eurotiales</taxon>
        <taxon>Aspergillaceae</taxon>
        <taxon>Aspergillus</taxon>
        <taxon>Aspergillus subgen. Circumdati</taxon>
    </lineage>
</organism>
<sequence length="123" mass="13007">MLDLCIHSPLLINIDSSFFCMAACLRSANTLSSFRSDPPFSSRPPILPALALASWKLTPSITITTQPASLIGSYSCPCRTASMTHAAPDRGRTAPAGLLPGSSAPGRRFAPLTAQDRIPDILP</sequence>
<proteinExistence type="predicted"/>
<dbReference type="AlphaFoldDB" id="A0A395IGQ4"/>
<evidence type="ECO:0000313" key="2">
    <source>
        <dbReference type="EMBL" id="RAL17374.1"/>
    </source>
</evidence>
<protein>
    <submittedName>
        <fullName evidence="2">Uncharacterized protein</fullName>
    </submittedName>
</protein>
<dbReference type="RefSeq" id="XP_025556528.1">
    <property type="nucleotide sequence ID" value="XM_025700902.1"/>
</dbReference>